<dbReference type="Pfam" id="PF01313">
    <property type="entry name" value="Bac_export_3"/>
    <property type="match status" value="1"/>
</dbReference>
<keyword evidence="11" id="KW-1185">Reference proteome</keyword>
<dbReference type="EMBL" id="AP013035">
    <property type="protein sequence ID" value="BAT71451.1"/>
    <property type="molecule type" value="Genomic_DNA"/>
</dbReference>
<evidence type="ECO:0000256" key="5">
    <source>
        <dbReference type="ARBA" id="ARBA00022692"/>
    </source>
</evidence>
<dbReference type="PIRSF" id="PIRSF004669">
    <property type="entry name" value="FliQ"/>
    <property type="match status" value="1"/>
</dbReference>
<evidence type="ECO:0000256" key="6">
    <source>
        <dbReference type="ARBA" id="ARBA00022989"/>
    </source>
</evidence>
<accession>A0A0S3QSY8</accession>
<feature type="transmembrane region" description="Helical" evidence="9">
    <location>
        <begin position="56"/>
        <end position="81"/>
    </location>
</feature>
<sequence length="89" mass="9533">MTDATVIEIGVAALKVALMLAAPVLITTMVVGLLIGVLQAATQIQEMTLTFVPKMLVAALTLILLGPWMIRLIVGFTVQLYSNIPTLLR</sequence>
<dbReference type="GO" id="GO:0005886">
    <property type="term" value="C:plasma membrane"/>
    <property type="evidence" value="ECO:0007669"/>
    <property type="project" value="UniProtKB-SubCell"/>
</dbReference>
<dbReference type="PATRIC" id="fig|1298851.3.peg.671"/>
<protein>
    <recommendedName>
        <fullName evidence="3 9">Flagellar biosynthetic protein FliQ</fullName>
    </recommendedName>
</protein>
<evidence type="ECO:0000256" key="2">
    <source>
        <dbReference type="ARBA" id="ARBA00006156"/>
    </source>
</evidence>
<evidence type="ECO:0000256" key="8">
    <source>
        <dbReference type="ARBA" id="ARBA00023143"/>
    </source>
</evidence>
<evidence type="ECO:0000256" key="3">
    <source>
        <dbReference type="ARBA" id="ARBA00021718"/>
    </source>
</evidence>
<dbReference type="InterPro" id="IPR006305">
    <property type="entry name" value="FliQ"/>
</dbReference>
<reference evidence="11" key="1">
    <citation type="journal article" date="2018" name="Science">
        <title>A primordial and reversible TCA cycle in a facultatively chemolithoautotrophic thermophile.</title>
        <authorList>
            <person name="Nunoura T."/>
            <person name="Chikaraishi Y."/>
            <person name="Izaki R."/>
            <person name="Suwa T."/>
            <person name="Sato T."/>
            <person name="Harada T."/>
            <person name="Mori K."/>
            <person name="Kato Y."/>
            <person name="Miyazaki M."/>
            <person name="Shimamura S."/>
            <person name="Yanagawa K."/>
            <person name="Shuto A."/>
            <person name="Ohkouchi N."/>
            <person name="Fujita N."/>
            <person name="Takaki Y."/>
            <person name="Atomi H."/>
            <person name="Takai K."/>
        </authorList>
    </citation>
    <scope>NUCLEOTIDE SEQUENCE [LARGE SCALE GENOMIC DNA]</scope>
    <source>
        <strain evidence="11">DSM 17441 / JCM 13301 / NBRC 103674 / ABI70S6</strain>
    </source>
</reference>
<keyword evidence="6 9" id="KW-1133">Transmembrane helix</keyword>
<keyword evidence="8 9" id="KW-0975">Bacterial flagellum</keyword>
<evidence type="ECO:0000256" key="9">
    <source>
        <dbReference type="RuleBase" id="RU364090"/>
    </source>
</evidence>
<keyword evidence="5 9" id="KW-0812">Transmembrane</keyword>
<dbReference type="AlphaFoldDB" id="A0A0S3QSY8"/>
<evidence type="ECO:0000256" key="4">
    <source>
        <dbReference type="ARBA" id="ARBA00022475"/>
    </source>
</evidence>
<dbReference type="GO" id="GO:0009306">
    <property type="term" value="P:protein secretion"/>
    <property type="evidence" value="ECO:0007669"/>
    <property type="project" value="InterPro"/>
</dbReference>
<evidence type="ECO:0000256" key="1">
    <source>
        <dbReference type="ARBA" id="ARBA00004651"/>
    </source>
</evidence>
<keyword evidence="4 9" id="KW-1003">Cell membrane</keyword>
<keyword evidence="10" id="KW-0966">Cell projection</keyword>
<comment type="function">
    <text evidence="9">Role in flagellar biosynthesis.</text>
</comment>
<dbReference type="PANTHER" id="PTHR34040:SF2">
    <property type="entry name" value="FLAGELLAR BIOSYNTHETIC PROTEIN FLIQ"/>
    <property type="match status" value="1"/>
</dbReference>
<dbReference type="RefSeq" id="WP_068549444.1">
    <property type="nucleotide sequence ID" value="NZ_AP013035.1"/>
</dbReference>
<evidence type="ECO:0000256" key="7">
    <source>
        <dbReference type="ARBA" id="ARBA00023136"/>
    </source>
</evidence>
<organism evidence="10 11">
    <name type="scientific">Thermosulfidibacter takaii (strain DSM 17441 / JCM 13301 / NBRC 103674 / ABI70S6)</name>
    <dbReference type="NCBI Taxonomy" id="1298851"/>
    <lineage>
        <taxon>Bacteria</taxon>
        <taxon>Pseudomonadati</taxon>
        <taxon>Thermosulfidibacterota</taxon>
        <taxon>Thermosulfidibacteria</taxon>
        <taxon>Thermosulfidibacterales</taxon>
        <taxon>Thermosulfidibacteraceae</taxon>
    </lineage>
</organism>
<dbReference type="Proteomes" id="UP000063234">
    <property type="component" value="Chromosome"/>
</dbReference>
<dbReference type="InterPro" id="IPR002191">
    <property type="entry name" value="Bac_export_3"/>
</dbReference>
<dbReference type="NCBIfam" id="TIGR01402">
    <property type="entry name" value="fliQ"/>
    <property type="match status" value="1"/>
</dbReference>
<comment type="similarity">
    <text evidence="2 9">Belongs to the FliQ/MopD/SpaQ family.</text>
</comment>
<dbReference type="GO" id="GO:0009425">
    <property type="term" value="C:bacterial-type flagellum basal body"/>
    <property type="evidence" value="ECO:0007669"/>
    <property type="project" value="UniProtKB-SubCell"/>
</dbReference>
<dbReference type="GO" id="GO:0044780">
    <property type="term" value="P:bacterial-type flagellum assembly"/>
    <property type="evidence" value="ECO:0007669"/>
    <property type="project" value="InterPro"/>
</dbReference>
<evidence type="ECO:0000313" key="10">
    <source>
        <dbReference type="EMBL" id="BAT71451.1"/>
    </source>
</evidence>
<dbReference type="STRING" id="1298851.TST_0645"/>
<proteinExistence type="inferred from homology"/>
<keyword evidence="10" id="KW-0282">Flagellum</keyword>
<dbReference type="OrthoDB" id="9806440at2"/>
<keyword evidence="10" id="KW-0969">Cilium</keyword>
<feature type="transmembrane region" description="Helical" evidence="9">
    <location>
        <begin position="12"/>
        <end position="35"/>
    </location>
</feature>
<dbReference type="PRINTS" id="PR00952">
    <property type="entry name" value="TYPE3IMQPROT"/>
</dbReference>
<evidence type="ECO:0000313" key="11">
    <source>
        <dbReference type="Proteomes" id="UP000063234"/>
    </source>
</evidence>
<keyword evidence="7 9" id="KW-0472">Membrane</keyword>
<dbReference type="PANTHER" id="PTHR34040">
    <property type="entry name" value="FLAGELLAR BIOSYNTHETIC PROTEIN FLIQ"/>
    <property type="match status" value="1"/>
</dbReference>
<name>A0A0S3QSY8_THET7</name>
<gene>
    <name evidence="9 10" type="primary">fliQ</name>
    <name evidence="10" type="ORF">TST_0645</name>
</gene>
<dbReference type="KEGG" id="ttk:TST_0645"/>
<comment type="subcellular location">
    <subcellularLocation>
        <location evidence="1 9">Cell membrane</location>
        <topology evidence="1">Multi-pass membrane protein</topology>
    </subcellularLocation>
    <subcellularLocation>
        <location evidence="9">Bacterial flagellum basal body</location>
    </subcellularLocation>
</comment>